<evidence type="ECO:0000256" key="1">
    <source>
        <dbReference type="SAM" id="Coils"/>
    </source>
</evidence>
<dbReference type="EMBL" id="CAJVPP010002741">
    <property type="protein sequence ID" value="CAG8610118.1"/>
    <property type="molecule type" value="Genomic_DNA"/>
</dbReference>
<name>A0A9N9CQ57_FUNMO</name>
<evidence type="ECO:0000313" key="2">
    <source>
        <dbReference type="EMBL" id="CAG8610118.1"/>
    </source>
</evidence>
<accession>A0A9N9CQ57</accession>
<dbReference type="AlphaFoldDB" id="A0A9N9CQ57"/>
<sequence>MNNNDSQIYALETIHSIDWKLFRWLASLQKVENFIYLFIVIWNSTSLRDNPQILQEFINDTNNLIESNIKILAVPENRALSKKLANNAWAELEDNKLNNSYAFEEQLLRNLQEQIKALKEENSQQQAALGKIINDMLTDFTMVQGSDFKVNKDSATNLLKNYNCHTKYPSTDAELVLGALLQRCTIATVLDEAQKHILNARSENFDPLESDIVNTTESLISYTELFREKRKGNDDITKITPIKIRQHVYSAFGCRGFSDDENSLIKRTANKLLDEMNQFRQVTDKETSDELIDLALNITPGQAIDPHYMQGIFGREEAKKLEVEICGFPCIGVFDNDQKVFTKAQVIARQKRSNSRDSIVNTMKSMVIENK</sequence>
<feature type="coiled-coil region" evidence="1">
    <location>
        <begin position="94"/>
        <end position="135"/>
    </location>
</feature>
<evidence type="ECO:0000313" key="3">
    <source>
        <dbReference type="Proteomes" id="UP000789375"/>
    </source>
</evidence>
<comment type="caution">
    <text evidence="2">The sequence shown here is derived from an EMBL/GenBank/DDBJ whole genome shotgun (WGS) entry which is preliminary data.</text>
</comment>
<keyword evidence="1" id="KW-0175">Coiled coil</keyword>
<reference evidence="2" key="1">
    <citation type="submission" date="2021-06" db="EMBL/GenBank/DDBJ databases">
        <authorList>
            <person name="Kallberg Y."/>
            <person name="Tangrot J."/>
            <person name="Rosling A."/>
        </authorList>
    </citation>
    <scope>NUCLEOTIDE SEQUENCE</scope>
    <source>
        <strain evidence="2">87-6 pot B 2015</strain>
    </source>
</reference>
<proteinExistence type="predicted"/>
<organism evidence="2 3">
    <name type="scientific">Funneliformis mosseae</name>
    <name type="common">Endomycorrhizal fungus</name>
    <name type="synonym">Glomus mosseae</name>
    <dbReference type="NCBI Taxonomy" id="27381"/>
    <lineage>
        <taxon>Eukaryota</taxon>
        <taxon>Fungi</taxon>
        <taxon>Fungi incertae sedis</taxon>
        <taxon>Mucoromycota</taxon>
        <taxon>Glomeromycotina</taxon>
        <taxon>Glomeromycetes</taxon>
        <taxon>Glomerales</taxon>
        <taxon>Glomeraceae</taxon>
        <taxon>Funneliformis</taxon>
    </lineage>
</organism>
<protein>
    <submittedName>
        <fullName evidence="2">12659_t:CDS:1</fullName>
    </submittedName>
</protein>
<dbReference type="Proteomes" id="UP000789375">
    <property type="component" value="Unassembled WGS sequence"/>
</dbReference>
<keyword evidence="3" id="KW-1185">Reference proteome</keyword>
<gene>
    <name evidence="2" type="ORF">FMOSSE_LOCUS9411</name>
</gene>